<sequence length="259" mass="28246">MGEKASESLRQGREEAPRKQQHAAACGPLAVAGPAIANEGRGDAPRSKILITEMDEFVLGLQLNAETCKREARDVFADEDDGAASSGTLSKDDKSGSAARKMTAGIEDQVKDGEDAAVKPDEVLHEAEIGKGLAGALRLLKDRGTLDEGGEKISDKKKSKPVGIKDGPKEINIERTDEFGRVMTMKEAFRELSRKFHGKGPGKTKQEKRQRKYQDELKTKRMKSSDTPLMSAEKMREAQARNKTPYLVLSGNARSRHAG</sequence>
<feature type="region of interest" description="Disordered" evidence="1">
    <location>
        <begin position="1"/>
        <end position="42"/>
    </location>
</feature>
<feature type="region of interest" description="Disordered" evidence="1">
    <location>
        <begin position="192"/>
        <end position="259"/>
    </location>
</feature>
<dbReference type="STRING" id="4565.A0A3B6KS56"/>
<dbReference type="Gramene" id="TraesNOR5A03G02782200.1">
    <property type="protein sequence ID" value="TraesNOR5A03G02782200.1"/>
    <property type="gene ID" value="TraesNOR5A03G02782200"/>
</dbReference>
<dbReference type="Gramene" id="TraesROB_scaffold_026164_01G000200.1">
    <property type="protein sequence ID" value="TraesROB_scaffold_026164_01G000200.1"/>
    <property type="gene ID" value="TraesROB_scaffold_026164_01G000200"/>
</dbReference>
<dbReference type="Gramene" id="TraesLAC5A03G02712410.1">
    <property type="protein sequence ID" value="TraesLAC5A03G02712410.1"/>
    <property type="gene ID" value="TraesLAC5A03G02712410"/>
</dbReference>
<reference evidence="2" key="1">
    <citation type="submission" date="2018-08" db="EMBL/GenBank/DDBJ databases">
        <authorList>
            <person name="Rossello M."/>
        </authorList>
    </citation>
    <scope>NUCLEOTIDE SEQUENCE [LARGE SCALE GENOMIC DNA]</scope>
    <source>
        <strain evidence="2">cv. Chinese Spring</strain>
    </source>
</reference>
<dbReference type="Gramene" id="TraesCLE_scaffold_013133_01G000400.1">
    <property type="protein sequence ID" value="TraesCLE_scaffold_013133_01G000400.1"/>
    <property type="gene ID" value="TraesCLE_scaffold_013133_01G000400"/>
</dbReference>
<protein>
    <submittedName>
        <fullName evidence="2">Uncharacterized protein</fullName>
    </submittedName>
</protein>
<accession>A0A3B6KS56</accession>
<dbReference type="AlphaFoldDB" id="A0A3B6KS56"/>
<dbReference type="InterPro" id="IPR005011">
    <property type="entry name" value="SNU66/SART1"/>
</dbReference>
<dbReference type="Gramene" id="TraesPARA_EIv1.0_1521230.1">
    <property type="protein sequence ID" value="TraesPARA_EIv1.0_1521230.1.CDS"/>
    <property type="gene ID" value="TraesPARA_EIv1.0_1521230"/>
</dbReference>
<dbReference type="Gramene" id="TraesCS5A02G472400.1">
    <property type="protein sequence ID" value="TraesCS5A02G472400.1"/>
    <property type="gene ID" value="TraesCS5A02G472400"/>
</dbReference>
<dbReference type="Pfam" id="PF03343">
    <property type="entry name" value="SART-1"/>
    <property type="match status" value="2"/>
</dbReference>
<dbReference type="PANTHER" id="PTHR14152">
    <property type="entry name" value="SQUAMOUS CELL CARCINOMA ANTIGEN RECOGNISED BY CYTOTOXIC T LYMPHOCYTES"/>
    <property type="match status" value="1"/>
</dbReference>
<evidence type="ECO:0000313" key="3">
    <source>
        <dbReference type="Proteomes" id="UP000019116"/>
    </source>
</evidence>
<feature type="region of interest" description="Disordered" evidence="1">
    <location>
        <begin position="77"/>
        <end position="114"/>
    </location>
</feature>
<dbReference type="PANTHER" id="PTHR14152:SF7">
    <property type="entry name" value="SART-1 FAMILY PROTEIN"/>
    <property type="match status" value="1"/>
</dbReference>
<dbReference type="OrthoDB" id="5583at2759"/>
<proteinExistence type="predicted"/>
<feature type="region of interest" description="Disordered" evidence="1">
    <location>
        <begin position="144"/>
        <end position="170"/>
    </location>
</feature>
<feature type="compositionally biased region" description="Basic and acidic residues" evidence="1">
    <location>
        <begin position="204"/>
        <end position="219"/>
    </location>
</feature>
<gene>
    <name evidence="2" type="primary">LOC123108189</name>
</gene>
<dbReference type="Gramene" id="TraesKAR5A01G0397070.1">
    <property type="protein sequence ID" value="cds.TraesKAR5A01G0397070.1"/>
    <property type="gene ID" value="TraesKAR5A01G0397070"/>
</dbReference>
<dbReference type="GO" id="GO:0000481">
    <property type="term" value="P:maturation of 5S rRNA"/>
    <property type="evidence" value="ECO:0000318"/>
    <property type="project" value="GO_Central"/>
</dbReference>
<dbReference type="EnsemblPlants" id="TraesCS5A02G472400.1">
    <property type="protein sequence ID" value="TraesCS5A02G472400.1"/>
    <property type="gene ID" value="TraesCS5A02G472400"/>
</dbReference>
<dbReference type="OMA" id="WMEVIDN"/>
<keyword evidence="3" id="KW-1185">Reference proteome</keyword>
<dbReference type="GeneID" id="123108189"/>
<dbReference type="Gramene" id="TraesLDM5A03G02761170.1">
    <property type="protein sequence ID" value="TraesLDM5A03G02761170.1"/>
    <property type="gene ID" value="TraesLDM5A03G02761170"/>
</dbReference>
<feature type="compositionally biased region" description="Basic and acidic residues" evidence="1">
    <location>
        <begin position="1"/>
        <end position="18"/>
    </location>
</feature>
<dbReference type="Gramene" id="TraesWEE_scaffold_098076_01G000100.1">
    <property type="protein sequence ID" value="TraesWEE_scaffold_098076_01G000100.1"/>
    <property type="gene ID" value="TraesWEE_scaffold_098076_01G000100"/>
</dbReference>
<dbReference type="Gramene" id="TraesARI5A03G02800550.1">
    <property type="protein sequence ID" value="TraesARI5A03G02800550.1"/>
    <property type="gene ID" value="TraesARI5A03G02800550"/>
</dbReference>
<evidence type="ECO:0000256" key="1">
    <source>
        <dbReference type="SAM" id="MobiDB-lite"/>
    </source>
</evidence>
<reference evidence="2" key="2">
    <citation type="submission" date="2018-10" db="UniProtKB">
        <authorList>
            <consortium name="EnsemblPlants"/>
        </authorList>
    </citation>
    <scope>IDENTIFICATION</scope>
</reference>
<dbReference type="Proteomes" id="UP000019116">
    <property type="component" value="Chromosome 5A"/>
</dbReference>
<dbReference type="Gramene" id="TraesMAC5A03G02756740.1">
    <property type="protein sequence ID" value="TraesMAC5A03G02756740.1"/>
    <property type="gene ID" value="TraesMAC5A03G02756740"/>
</dbReference>
<dbReference type="GO" id="GO:0046540">
    <property type="term" value="C:U4/U6 x U5 tri-snRNP complex"/>
    <property type="evidence" value="ECO:0000318"/>
    <property type="project" value="GO_Central"/>
</dbReference>
<dbReference type="Gramene" id="TraesCAD_scaffold_067349_01G000100.1">
    <property type="protein sequence ID" value="TraesCAD_scaffold_067349_01G000100.1"/>
    <property type="gene ID" value="TraesCAD_scaffold_067349_01G000100"/>
</dbReference>
<organism evidence="2">
    <name type="scientific">Triticum aestivum</name>
    <name type="common">Wheat</name>
    <dbReference type="NCBI Taxonomy" id="4565"/>
    <lineage>
        <taxon>Eukaryota</taxon>
        <taxon>Viridiplantae</taxon>
        <taxon>Streptophyta</taxon>
        <taxon>Embryophyta</taxon>
        <taxon>Tracheophyta</taxon>
        <taxon>Spermatophyta</taxon>
        <taxon>Magnoliopsida</taxon>
        <taxon>Liliopsida</taxon>
        <taxon>Poales</taxon>
        <taxon>Poaceae</taxon>
        <taxon>BOP clade</taxon>
        <taxon>Pooideae</taxon>
        <taxon>Triticodae</taxon>
        <taxon>Triticeae</taxon>
        <taxon>Triticinae</taxon>
        <taxon>Triticum</taxon>
    </lineage>
</organism>
<dbReference type="GO" id="GO:0045292">
    <property type="term" value="P:mRNA cis splicing, via spliceosome"/>
    <property type="evidence" value="ECO:0000318"/>
    <property type="project" value="GO_Central"/>
</dbReference>
<feature type="compositionally biased region" description="Basic and acidic residues" evidence="1">
    <location>
        <begin position="144"/>
        <end position="156"/>
    </location>
</feature>
<evidence type="ECO:0000313" key="2">
    <source>
        <dbReference type="EnsemblPlants" id="TraesCS5A02G472400.1"/>
    </source>
</evidence>
<dbReference type="SMR" id="A0A3B6KS56"/>
<dbReference type="Gramene" id="TraesCS5A03G1113900.1">
    <property type="protein sequence ID" value="TraesCS5A03G1113900.1.CDS"/>
    <property type="gene ID" value="TraesCS5A03G1113900"/>
</dbReference>
<name>A0A3B6KS56_WHEAT</name>
<dbReference type="RefSeq" id="XP_044385960.1">
    <property type="nucleotide sequence ID" value="XM_044530025.1"/>
</dbReference>
<dbReference type="Gramene" id="TraesJUL5A03G02777210.1">
    <property type="protein sequence ID" value="TraesJUL5A03G02777210.1"/>
    <property type="gene ID" value="TraesJUL5A03G02777210"/>
</dbReference>
<dbReference type="Gramene" id="TraesSYM5A03G02787860.1">
    <property type="protein sequence ID" value="TraesSYM5A03G02787860.1"/>
    <property type="gene ID" value="TraesSYM5A03G02787860"/>
</dbReference>
<dbReference type="Gramene" id="TraesSTA5A03G02749020.1">
    <property type="protein sequence ID" value="TraesSTA5A03G02749020.1"/>
    <property type="gene ID" value="TraesSTA5A03G02749020"/>
</dbReference>
<dbReference type="PaxDb" id="4565-Traes_5AL_515AA51EE.1"/>